<gene>
    <name evidence="2" type="ORF">CAPTEDRAFT_178898</name>
</gene>
<feature type="transmembrane region" description="Helical" evidence="1">
    <location>
        <begin position="112"/>
        <end position="131"/>
    </location>
</feature>
<dbReference type="EMBL" id="AMQN01010856">
    <property type="status" value="NOT_ANNOTATED_CDS"/>
    <property type="molecule type" value="Genomic_DNA"/>
</dbReference>
<feature type="transmembrane region" description="Helical" evidence="1">
    <location>
        <begin position="45"/>
        <end position="68"/>
    </location>
</feature>
<dbReference type="GO" id="GO:0005783">
    <property type="term" value="C:endoplasmic reticulum"/>
    <property type="evidence" value="ECO:0007669"/>
    <property type="project" value="TreeGrafter"/>
</dbReference>
<dbReference type="GO" id="GO:0006874">
    <property type="term" value="P:intracellular calcium ion homeostasis"/>
    <property type="evidence" value="ECO:0007669"/>
    <property type="project" value="TreeGrafter"/>
</dbReference>
<dbReference type="Pfam" id="PF10269">
    <property type="entry name" value="Tmemb_185A"/>
    <property type="match status" value="1"/>
</dbReference>
<keyword evidence="1" id="KW-0472">Membrane</keyword>
<evidence type="ECO:0000256" key="1">
    <source>
        <dbReference type="SAM" id="Phobius"/>
    </source>
</evidence>
<reference evidence="3" key="3">
    <citation type="submission" date="2015-06" db="UniProtKB">
        <authorList>
            <consortium name="EnsemblMetazoa"/>
        </authorList>
    </citation>
    <scope>IDENTIFICATION</scope>
</reference>
<dbReference type="OrthoDB" id="6234541at2759"/>
<evidence type="ECO:0000313" key="3">
    <source>
        <dbReference type="EnsemblMetazoa" id="CapteP178898"/>
    </source>
</evidence>
<dbReference type="EnsemblMetazoa" id="CapteT178898">
    <property type="protein sequence ID" value="CapteP178898"/>
    <property type="gene ID" value="CapteG178898"/>
</dbReference>
<feature type="transmembrane region" description="Helical" evidence="1">
    <location>
        <begin position="12"/>
        <end position="33"/>
    </location>
</feature>
<evidence type="ECO:0000313" key="4">
    <source>
        <dbReference type="Proteomes" id="UP000014760"/>
    </source>
</evidence>
<dbReference type="HOGENOM" id="CLU_145619_1_0_1"/>
<dbReference type="FunCoup" id="R7TV23">
    <property type="interactions" value="1076"/>
</dbReference>
<keyword evidence="4" id="KW-1185">Reference proteome</keyword>
<feature type="transmembrane region" description="Helical" evidence="1">
    <location>
        <begin position="80"/>
        <end position="100"/>
    </location>
</feature>
<organism evidence="2">
    <name type="scientific">Capitella teleta</name>
    <name type="common">Polychaete worm</name>
    <dbReference type="NCBI Taxonomy" id="283909"/>
    <lineage>
        <taxon>Eukaryota</taxon>
        <taxon>Metazoa</taxon>
        <taxon>Spiralia</taxon>
        <taxon>Lophotrochozoa</taxon>
        <taxon>Annelida</taxon>
        <taxon>Polychaeta</taxon>
        <taxon>Sedentaria</taxon>
        <taxon>Scolecida</taxon>
        <taxon>Capitellidae</taxon>
        <taxon>Capitella</taxon>
    </lineage>
</organism>
<proteinExistence type="predicted"/>
<evidence type="ECO:0008006" key="5">
    <source>
        <dbReference type="Google" id="ProtNLM"/>
    </source>
</evidence>
<reference evidence="2 4" key="2">
    <citation type="journal article" date="2013" name="Nature">
        <title>Insights into bilaterian evolution from three spiralian genomes.</title>
        <authorList>
            <person name="Simakov O."/>
            <person name="Marletaz F."/>
            <person name="Cho S.J."/>
            <person name="Edsinger-Gonzales E."/>
            <person name="Havlak P."/>
            <person name="Hellsten U."/>
            <person name="Kuo D.H."/>
            <person name="Larsson T."/>
            <person name="Lv J."/>
            <person name="Arendt D."/>
            <person name="Savage R."/>
            <person name="Osoegawa K."/>
            <person name="de Jong P."/>
            <person name="Grimwood J."/>
            <person name="Chapman J.A."/>
            <person name="Shapiro H."/>
            <person name="Aerts A."/>
            <person name="Otillar R.P."/>
            <person name="Terry A.Y."/>
            <person name="Boore J.L."/>
            <person name="Grigoriev I.V."/>
            <person name="Lindberg D.R."/>
            <person name="Seaver E.C."/>
            <person name="Weisblat D.A."/>
            <person name="Putnam N.H."/>
            <person name="Rokhsar D.S."/>
        </authorList>
    </citation>
    <scope>NUCLEOTIDE SEQUENCE</scope>
    <source>
        <strain evidence="2 4">I ESC-2004</strain>
    </source>
</reference>
<dbReference type="PANTHER" id="PTHR13568">
    <property type="entry name" value="FAM11A, B PROTEIN"/>
    <property type="match status" value="1"/>
</dbReference>
<accession>R7TV23</accession>
<dbReference type="PANTHER" id="PTHR13568:SF9">
    <property type="entry name" value="TRANSMEMBRANE PROTEIN 203"/>
    <property type="match status" value="1"/>
</dbReference>
<dbReference type="EMBL" id="KB308526">
    <property type="protein sequence ID" value="ELT97574.1"/>
    <property type="molecule type" value="Genomic_DNA"/>
</dbReference>
<evidence type="ECO:0000313" key="2">
    <source>
        <dbReference type="EMBL" id="ELT97574.1"/>
    </source>
</evidence>
<dbReference type="Proteomes" id="UP000014760">
    <property type="component" value="Unassembled WGS sequence"/>
</dbReference>
<dbReference type="OMA" id="LNTYFCA"/>
<keyword evidence="1" id="KW-0812">Transmembrane</keyword>
<dbReference type="InterPro" id="IPR019396">
    <property type="entry name" value="TM_Fragile-X-F-assoc"/>
</dbReference>
<name>R7TV23_CAPTE</name>
<reference evidence="4" key="1">
    <citation type="submission" date="2012-12" db="EMBL/GenBank/DDBJ databases">
        <authorList>
            <person name="Hellsten U."/>
            <person name="Grimwood J."/>
            <person name="Chapman J.A."/>
            <person name="Shapiro H."/>
            <person name="Aerts A."/>
            <person name="Otillar R.P."/>
            <person name="Terry A.Y."/>
            <person name="Boore J.L."/>
            <person name="Simakov O."/>
            <person name="Marletaz F."/>
            <person name="Cho S.-J."/>
            <person name="Edsinger-Gonzales E."/>
            <person name="Havlak P."/>
            <person name="Kuo D.-H."/>
            <person name="Larsson T."/>
            <person name="Lv J."/>
            <person name="Arendt D."/>
            <person name="Savage R."/>
            <person name="Osoegawa K."/>
            <person name="de Jong P."/>
            <person name="Lindberg D.R."/>
            <person name="Seaver E.C."/>
            <person name="Weisblat D.A."/>
            <person name="Putnam N.H."/>
            <person name="Grigoriev I.V."/>
            <person name="Rokhsar D.S."/>
        </authorList>
    </citation>
    <scope>NUCLEOTIDE SEQUENCE</scope>
    <source>
        <strain evidence="4">I ESC-2004</strain>
    </source>
</reference>
<dbReference type="STRING" id="283909.R7TV23"/>
<dbReference type="CDD" id="cd22816">
    <property type="entry name" value="TMEM203"/>
    <property type="match status" value="1"/>
</dbReference>
<keyword evidence="1" id="KW-1133">Transmembrane helix</keyword>
<protein>
    <recommendedName>
        <fullName evidence="5">Transmembrane protein 203</fullName>
    </recommendedName>
</protein>
<sequence length="134" mass="15304">MFFTLEELVKWLGVTVFEMWLNLASLLIFTILLCLKLEGAMTTSWWNVFVPLFLADGLNAYFCVIVFIRMYKEGLYKKATARLASSVVCLVCVFVFKLLFCQKLSAQNSLSYSEVFASLFVALQILLVRACQIN</sequence>
<dbReference type="AlphaFoldDB" id="R7TV23"/>